<accession>A0A1H4C4L3</accession>
<evidence type="ECO:0000313" key="2">
    <source>
        <dbReference type="EMBL" id="SEA55280.1"/>
    </source>
</evidence>
<dbReference type="OrthoDB" id="9795068at2"/>
<dbReference type="SUPFAM" id="SSF53756">
    <property type="entry name" value="UDP-Glycosyltransferase/glycogen phosphorylase"/>
    <property type="match status" value="1"/>
</dbReference>
<evidence type="ECO:0000259" key="1">
    <source>
        <dbReference type="Pfam" id="PF00534"/>
    </source>
</evidence>
<dbReference type="AlphaFoldDB" id="A0A1H4C4L3"/>
<dbReference type="EMBL" id="FNRF01000003">
    <property type="protein sequence ID" value="SEA55280.1"/>
    <property type="molecule type" value="Genomic_DNA"/>
</dbReference>
<dbReference type="Gene3D" id="3.40.50.2000">
    <property type="entry name" value="Glycogen Phosphorylase B"/>
    <property type="match status" value="2"/>
</dbReference>
<dbReference type="GO" id="GO:0016757">
    <property type="term" value="F:glycosyltransferase activity"/>
    <property type="evidence" value="ECO:0007669"/>
    <property type="project" value="InterPro"/>
</dbReference>
<keyword evidence="2" id="KW-0808">Transferase</keyword>
<evidence type="ECO:0000313" key="3">
    <source>
        <dbReference type="Proteomes" id="UP000182257"/>
    </source>
</evidence>
<dbReference type="InterPro" id="IPR001296">
    <property type="entry name" value="Glyco_trans_1"/>
</dbReference>
<protein>
    <submittedName>
        <fullName evidence="2">Glycosyltransferase involved in cell wall bisynthesis</fullName>
    </submittedName>
</protein>
<dbReference type="Proteomes" id="UP000182257">
    <property type="component" value="Unassembled WGS sequence"/>
</dbReference>
<proteinExistence type="predicted"/>
<name>A0A1H4C4L3_XYLRU</name>
<feature type="domain" description="Glycosyl transferase family 1" evidence="1">
    <location>
        <begin position="211"/>
        <end position="343"/>
    </location>
</feature>
<dbReference type="RefSeq" id="WP_074761127.1">
    <property type="nucleotide sequence ID" value="NZ_FNRF01000003.1"/>
</dbReference>
<reference evidence="2 3" key="1">
    <citation type="submission" date="2016-10" db="EMBL/GenBank/DDBJ databases">
        <authorList>
            <person name="de Groot N.N."/>
        </authorList>
    </citation>
    <scope>NUCLEOTIDE SEQUENCE [LARGE SCALE GENOMIC DNA]</scope>
    <source>
        <strain evidence="2 3">D31d</strain>
    </source>
</reference>
<dbReference type="PANTHER" id="PTHR12526">
    <property type="entry name" value="GLYCOSYLTRANSFERASE"/>
    <property type="match status" value="1"/>
</dbReference>
<organism evidence="2 3">
    <name type="scientific">Xylanibacter ruminicola</name>
    <name type="common">Prevotella ruminicola</name>
    <dbReference type="NCBI Taxonomy" id="839"/>
    <lineage>
        <taxon>Bacteria</taxon>
        <taxon>Pseudomonadati</taxon>
        <taxon>Bacteroidota</taxon>
        <taxon>Bacteroidia</taxon>
        <taxon>Bacteroidales</taxon>
        <taxon>Prevotellaceae</taxon>
        <taxon>Xylanibacter</taxon>
    </lineage>
</organism>
<gene>
    <name evidence="2" type="ORF">SAMN05216462_1765</name>
</gene>
<dbReference type="Pfam" id="PF00534">
    <property type="entry name" value="Glycos_transf_1"/>
    <property type="match status" value="1"/>
</dbReference>
<sequence>MDKNTVFVQNIISPYRNRFFNMLNNYSDNFSVFYMDNTEPDRSWDTSKLERKYSNWVDNKGAFFQIGSYRAHFNPVLIWKILTNKNIKNVILAVAWQDPNIMLLCFAKKLHLTSKRFFFWAEANYTAEWTKKNNTKLKWILKRSVFNSIDGALIIPGRMSEITFEKWNIGGRHYIHLPNTIDDSDLRYDSTKRVDEQLPSFIMPIRVIERVKGGLNFFKSIGIDNIRKVRFIVAGDGEDMSLYKKYIEENKLEGHIIMAGFCDSKRMSELYNSVNALVLPSFSDPSPLSLVEALYFHLPILCSNHCGNHFEAVKEGSNGLTFSPLEPLEIKKKFEEFLSLRSSWTTMGEVSSKIYKEVFDTGKVVRSFLRSFDERKKI</sequence>